<keyword evidence="5" id="KW-1185">Reference proteome</keyword>
<name>A0ABS8DWG5_9GAMM</name>
<dbReference type="Proteomes" id="UP001319882">
    <property type="component" value="Unassembled WGS sequence"/>
</dbReference>
<evidence type="ECO:0000256" key="1">
    <source>
        <dbReference type="ARBA" id="ARBA00022679"/>
    </source>
</evidence>
<dbReference type="Gene3D" id="3.40.630.30">
    <property type="match status" value="1"/>
</dbReference>
<evidence type="ECO:0000313" key="4">
    <source>
        <dbReference type="EMBL" id="MCB8890584.1"/>
    </source>
</evidence>
<sequence>MPRHKALDHFCIARCPASRRREALLRLAAVRDPTEQSTLNAALQRAKTVGEVAWQGLWVASRGEHIVSALWVESLTATTARLWLPEALDAAARALLDGVRPWLATSAVRLCHFALDPGQGERASFLAASGLEPIATLWHLRATLAPPAPSSALALAPFGALAPARQEALVSALAEGSLDCPAILDTLPVEALLAGFYAQAPEAPRHWYQILHEGEAVGALLLAPRSSAEWELQLMGLVPAWRGRRLGHALVREAQRLALEGRATTLALTVDAANAPACRAYARAGFEVEREQQLRAWRLPGTQDRQGADF</sequence>
<keyword evidence="2" id="KW-0012">Acyltransferase</keyword>
<dbReference type="InterPro" id="IPR000182">
    <property type="entry name" value="GNAT_dom"/>
</dbReference>
<gene>
    <name evidence="4" type="ORF">GEV37_15840</name>
</gene>
<keyword evidence="1" id="KW-0808">Transferase</keyword>
<evidence type="ECO:0000259" key="3">
    <source>
        <dbReference type="PROSITE" id="PS51186"/>
    </source>
</evidence>
<dbReference type="RefSeq" id="WP_227391250.1">
    <property type="nucleotide sequence ID" value="NZ_JBHSCJ010000005.1"/>
</dbReference>
<feature type="domain" description="N-acetyltransferase" evidence="3">
    <location>
        <begin position="168"/>
        <end position="309"/>
    </location>
</feature>
<evidence type="ECO:0000256" key="2">
    <source>
        <dbReference type="ARBA" id="ARBA00023315"/>
    </source>
</evidence>
<dbReference type="InterPro" id="IPR016181">
    <property type="entry name" value="Acyl_CoA_acyltransferase"/>
</dbReference>
<dbReference type="CDD" id="cd04301">
    <property type="entry name" value="NAT_SF"/>
    <property type="match status" value="1"/>
</dbReference>
<dbReference type="PANTHER" id="PTHR43420">
    <property type="entry name" value="ACETYLTRANSFERASE"/>
    <property type="match status" value="1"/>
</dbReference>
<proteinExistence type="predicted"/>
<reference evidence="4 5" key="1">
    <citation type="journal article" date="2021" name="Sci. Rep.">
        <title>Genome analysis of a halophilic bacterium Halomonas malpeensis YU-PRIM-29(T) reveals its exopolysaccharide and pigment producing capabilities.</title>
        <authorList>
            <person name="Athmika"/>
            <person name="Ghate S.D."/>
            <person name="Arun A.B."/>
            <person name="Rao S.S."/>
            <person name="Kumar S.T.A."/>
            <person name="Kandiyil M.K."/>
            <person name="Saptami K."/>
            <person name="Rekha P.D."/>
        </authorList>
    </citation>
    <scope>NUCLEOTIDE SEQUENCE [LARGE SCALE GENOMIC DNA]</scope>
    <source>
        <strain evidence="5">prim 29</strain>
    </source>
</reference>
<dbReference type="SUPFAM" id="SSF55729">
    <property type="entry name" value="Acyl-CoA N-acyltransferases (Nat)"/>
    <property type="match status" value="1"/>
</dbReference>
<organism evidence="4 5">
    <name type="scientific">Vreelandella malpeensis</name>
    <dbReference type="NCBI Taxonomy" id="1172368"/>
    <lineage>
        <taxon>Bacteria</taxon>
        <taxon>Pseudomonadati</taxon>
        <taxon>Pseudomonadota</taxon>
        <taxon>Gammaproteobacteria</taxon>
        <taxon>Oceanospirillales</taxon>
        <taxon>Halomonadaceae</taxon>
        <taxon>Vreelandella</taxon>
    </lineage>
</organism>
<dbReference type="PROSITE" id="PS51186">
    <property type="entry name" value="GNAT"/>
    <property type="match status" value="1"/>
</dbReference>
<accession>A0ABS8DWG5</accession>
<comment type="caution">
    <text evidence="4">The sequence shown here is derived from an EMBL/GenBank/DDBJ whole genome shotgun (WGS) entry which is preliminary data.</text>
</comment>
<dbReference type="Pfam" id="PF00583">
    <property type="entry name" value="Acetyltransf_1"/>
    <property type="match status" value="1"/>
</dbReference>
<protein>
    <submittedName>
        <fullName evidence="4">GNAT family N-acetyltransferase</fullName>
    </submittedName>
</protein>
<dbReference type="EMBL" id="WHVL01000008">
    <property type="protein sequence ID" value="MCB8890584.1"/>
    <property type="molecule type" value="Genomic_DNA"/>
</dbReference>
<dbReference type="InterPro" id="IPR050680">
    <property type="entry name" value="YpeA/RimI_acetyltransf"/>
</dbReference>
<evidence type="ECO:0000313" key="5">
    <source>
        <dbReference type="Proteomes" id="UP001319882"/>
    </source>
</evidence>